<sequence length="512" mass="59962">MQTWHKQLRWLGMGSLMILINQTVLISSWQWLLGQLIYRMRYPVLSRLMWRWDLERSWLPTIGLLVSIIILWPGMNWLSWQLWRWFLGASQPIWRQNSNWNWWRLGWRIGWWSWLALVLVRLNPANHVDMSLLVVDLIQHHWWYGMIAGGMIIIISVWFITHPMTNLTWPWRWSGWLLLGWWLMMLIGGAILYRWPVNWLAAGLIWWGQFSALLGVSLVVGQYLAPNPQPITGKGIGIYGALIVVVGGWLTLPTQALMQPRTNLQIIAHRGVNQHDGAQNTLPSFHQTQRVHPDWVEIDLHRTRDNHWVVFHDESLHPLTKLSGFPRQYRQAQLVGLTIHDQGRKGQLVSFEQYLKSAQHVHQPLIIELKTTPADSATQIRRFIQRYGTTIKARGDLIHTMDYQALQTIQQTDPHLKLLSIQGYAVMLPRRLPQGYTMEAGTLTAAWLQMAHRQHQRVYAWTVNQPLMVRPLVAMGVDGIVTDQTTSLRREFQKIKAEPAAWRQFRQYLWGI</sequence>
<keyword evidence="1" id="KW-1133">Transmembrane helix</keyword>
<feature type="transmembrane region" description="Helical" evidence="1">
    <location>
        <begin position="58"/>
        <end position="78"/>
    </location>
</feature>
<reference evidence="3 4" key="1">
    <citation type="journal article" date="2015" name="Genome Announc.">
        <title>Expanding the biotechnology potential of lactobacilli through comparative genomics of 213 strains and associated genera.</title>
        <authorList>
            <person name="Sun Z."/>
            <person name="Harris H.M."/>
            <person name="McCann A."/>
            <person name="Guo C."/>
            <person name="Argimon S."/>
            <person name="Zhang W."/>
            <person name="Yang X."/>
            <person name="Jeffery I.B."/>
            <person name="Cooney J.C."/>
            <person name="Kagawa T.F."/>
            <person name="Liu W."/>
            <person name="Song Y."/>
            <person name="Salvetti E."/>
            <person name="Wrobel A."/>
            <person name="Rasinkangas P."/>
            <person name="Parkhill J."/>
            <person name="Rea M.C."/>
            <person name="O'Sullivan O."/>
            <person name="Ritari J."/>
            <person name="Douillard F.P."/>
            <person name="Paul Ross R."/>
            <person name="Yang R."/>
            <person name="Briner A.E."/>
            <person name="Felis G.E."/>
            <person name="de Vos W.M."/>
            <person name="Barrangou R."/>
            <person name="Klaenhammer T.R."/>
            <person name="Caufield P.W."/>
            <person name="Cui Y."/>
            <person name="Zhang H."/>
            <person name="O'Toole P.W."/>
        </authorList>
    </citation>
    <scope>NUCLEOTIDE SEQUENCE [LARGE SCALE GENOMIC DNA]</scope>
    <source>
        <strain evidence="3 4">DSM 18793</strain>
    </source>
</reference>
<dbReference type="InterPro" id="IPR017946">
    <property type="entry name" value="PLC-like_Pdiesterase_TIM-brl"/>
</dbReference>
<name>A0A0R1UTD1_9LACO</name>
<feature type="transmembrane region" description="Helical" evidence="1">
    <location>
        <begin position="173"/>
        <end position="193"/>
    </location>
</feature>
<organism evidence="3 4">
    <name type="scientific">Limosilactobacillus equigenerosi DSM 18793 = JCM 14505</name>
    <dbReference type="NCBI Taxonomy" id="1423742"/>
    <lineage>
        <taxon>Bacteria</taxon>
        <taxon>Bacillati</taxon>
        <taxon>Bacillota</taxon>
        <taxon>Bacilli</taxon>
        <taxon>Lactobacillales</taxon>
        <taxon>Lactobacillaceae</taxon>
        <taxon>Limosilactobacillus</taxon>
    </lineage>
</organism>
<evidence type="ECO:0000313" key="3">
    <source>
        <dbReference type="EMBL" id="KRL96457.1"/>
    </source>
</evidence>
<dbReference type="SUPFAM" id="SSF51695">
    <property type="entry name" value="PLC-like phosphodiesterases"/>
    <property type="match status" value="1"/>
</dbReference>
<dbReference type="STRING" id="417373.GCA_001570685_00042"/>
<dbReference type="GO" id="GO:0006629">
    <property type="term" value="P:lipid metabolic process"/>
    <property type="evidence" value="ECO:0007669"/>
    <property type="project" value="InterPro"/>
</dbReference>
<feature type="domain" description="GP-PDE" evidence="2">
    <location>
        <begin position="264"/>
        <end position="492"/>
    </location>
</feature>
<proteinExistence type="predicted"/>
<dbReference type="PANTHER" id="PTHR46211">
    <property type="entry name" value="GLYCEROPHOSPHORYL DIESTER PHOSPHODIESTERASE"/>
    <property type="match status" value="1"/>
</dbReference>
<dbReference type="Proteomes" id="UP000051084">
    <property type="component" value="Unassembled WGS sequence"/>
</dbReference>
<comment type="caution">
    <text evidence="3">The sequence shown here is derived from an EMBL/GenBank/DDBJ whole genome shotgun (WGS) entry which is preliminary data.</text>
</comment>
<dbReference type="PATRIC" id="fig|1423742.4.peg.1250"/>
<feature type="transmembrane region" description="Helical" evidence="1">
    <location>
        <begin position="142"/>
        <end position="161"/>
    </location>
</feature>
<evidence type="ECO:0000259" key="2">
    <source>
        <dbReference type="PROSITE" id="PS51704"/>
    </source>
</evidence>
<gene>
    <name evidence="3" type="ORF">FC21_GL001205</name>
</gene>
<protein>
    <submittedName>
        <fullName evidence="3">Glycerophosphodiester phosphodiesterase</fullName>
    </submittedName>
</protein>
<dbReference type="Pfam" id="PF03009">
    <property type="entry name" value="GDPD"/>
    <property type="match status" value="1"/>
</dbReference>
<keyword evidence="1" id="KW-0472">Membrane</keyword>
<feature type="transmembrane region" description="Helical" evidence="1">
    <location>
        <begin position="12"/>
        <end position="38"/>
    </location>
</feature>
<evidence type="ECO:0000256" key="1">
    <source>
        <dbReference type="SAM" id="Phobius"/>
    </source>
</evidence>
<feature type="transmembrane region" description="Helical" evidence="1">
    <location>
        <begin position="199"/>
        <end position="224"/>
    </location>
</feature>
<dbReference type="AlphaFoldDB" id="A0A0R1UTD1"/>
<accession>A0A0R1UTD1</accession>
<feature type="transmembrane region" description="Helical" evidence="1">
    <location>
        <begin position="105"/>
        <end position="122"/>
    </location>
</feature>
<dbReference type="GO" id="GO:0008081">
    <property type="term" value="F:phosphoric diester hydrolase activity"/>
    <property type="evidence" value="ECO:0007669"/>
    <property type="project" value="InterPro"/>
</dbReference>
<evidence type="ECO:0000313" key="4">
    <source>
        <dbReference type="Proteomes" id="UP000051084"/>
    </source>
</evidence>
<dbReference type="PANTHER" id="PTHR46211:SF8">
    <property type="entry name" value="PHOSPHODIESTERASE"/>
    <property type="match status" value="1"/>
</dbReference>
<dbReference type="Gene3D" id="3.20.20.190">
    <property type="entry name" value="Phosphatidylinositol (PI) phosphodiesterase"/>
    <property type="match status" value="1"/>
</dbReference>
<dbReference type="PROSITE" id="PS51704">
    <property type="entry name" value="GP_PDE"/>
    <property type="match status" value="1"/>
</dbReference>
<keyword evidence="4" id="KW-1185">Reference proteome</keyword>
<dbReference type="EMBL" id="AZGC01000005">
    <property type="protein sequence ID" value="KRL96457.1"/>
    <property type="molecule type" value="Genomic_DNA"/>
</dbReference>
<keyword evidence="1" id="KW-0812">Transmembrane</keyword>
<feature type="transmembrane region" description="Helical" evidence="1">
    <location>
        <begin position="236"/>
        <end position="252"/>
    </location>
</feature>
<dbReference type="OrthoDB" id="384721at2"/>
<dbReference type="InterPro" id="IPR030395">
    <property type="entry name" value="GP_PDE_dom"/>
</dbReference>
<dbReference type="RefSeq" id="WP_056995201.1">
    <property type="nucleotide sequence ID" value="NZ_AZGC01000005.1"/>
</dbReference>